<dbReference type="EMBL" id="AL731613">
    <property type="protein sequence ID" value="CAI64486.1"/>
    <property type="molecule type" value="Genomic_DNA"/>
</dbReference>
<organism evidence="3">
    <name type="scientific">Oryza sativa subsp. japonica</name>
    <name type="common">Rice</name>
    <dbReference type="NCBI Taxonomy" id="39947"/>
    <lineage>
        <taxon>Eukaryota</taxon>
        <taxon>Viridiplantae</taxon>
        <taxon>Streptophyta</taxon>
        <taxon>Embryophyta</taxon>
        <taxon>Tracheophyta</taxon>
        <taxon>Spermatophyta</taxon>
        <taxon>Magnoliopsida</taxon>
        <taxon>Liliopsida</taxon>
        <taxon>Poales</taxon>
        <taxon>Poaceae</taxon>
        <taxon>BOP clade</taxon>
        <taxon>Oryzoideae</taxon>
        <taxon>Oryzeae</taxon>
        <taxon>Oryzinae</taxon>
        <taxon>Oryza</taxon>
        <taxon>Oryza sativa</taxon>
    </lineage>
</organism>
<dbReference type="InterPro" id="IPR036514">
    <property type="entry name" value="SGNH_hydro_sf"/>
</dbReference>
<dbReference type="PANTHER" id="PTHR45642:SF151">
    <property type="entry name" value="OS04G0547800 PROTEIN"/>
    <property type="match status" value="1"/>
</dbReference>
<dbReference type="EMBL" id="AL607006">
    <property type="protein sequence ID" value="CAD41476.3"/>
    <property type="molecule type" value="Genomic_DNA"/>
</dbReference>
<name>Q7X8D5_ORYSJ</name>
<reference evidence="3" key="1">
    <citation type="journal article" date="2002" name="Nature">
        <title>Sequence and analysis of rice chromosome 4.</title>
        <authorList>
            <person name="Feng Q."/>
            <person name="Zhang Y."/>
            <person name="Hao P."/>
            <person name="Wang S."/>
            <person name="Fu G."/>
            <person name="Huang Y."/>
            <person name="Li Y."/>
            <person name="Zhu J."/>
            <person name="Liu Y."/>
            <person name="Hu X."/>
            <person name="Jia P."/>
            <person name="Zhang Y."/>
            <person name="Zhao Q."/>
            <person name="Ying K."/>
            <person name="Yu S."/>
            <person name="Tang Y."/>
            <person name="Weng Q."/>
            <person name="Zhang L."/>
            <person name="Lu Y."/>
            <person name="Mu J."/>
            <person name="Lu Y."/>
            <person name="Zhang L.S."/>
            <person name="Yu Z."/>
            <person name="Fan D."/>
            <person name="Liu X."/>
            <person name="Lu T."/>
            <person name="Li C."/>
            <person name="Wu Y."/>
            <person name="Sun T."/>
            <person name="Lei H."/>
            <person name="Li T."/>
            <person name="Hu H."/>
            <person name="Guan J."/>
            <person name="Wu M."/>
            <person name="Zhang R."/>
            <person name="Zhou B."/>
            <person name="Chen Z."/>
            <person name="Chen L."/>
            <person name="Jin Z."/>
            <person name="Wang R."/>
            <person name="Yin H."/>
            <person name="Cai Z."/>
            <person name="Ren S."/>
            <person name="Lv G."/>
            <person name="Gu W."/>
            <person name="Zhu G."/>
            <person name="Tu Y."/>
            <person name="Jia J."/>
            <person name="Zhang Y."/>
            <person name="Chen J."/>
            <person name="Kang H."/>
            <person name="Chen X."/>
            <person name="Shao C."/>
            <person name="Sun Y."/>
            <person name="Hu Q."/>
            <person name="Zhang X."/>
            <person name="Zhang W."/>
            <person name="Wang L."/>
            <person name="Ding C."/>
            <person name="Sheng H."/>
            <person name="Gu J."/>
            <person name="Chen S."/>
            <person name="Ni L."/>
            <person name="Zhu F."/>
            <person name="Chen W."/>
            <person name="Lan L."/>
            <person name="Lai Y."/>
            <person name="Cheng Z."/>
            <person name="Gu M."/>
            <person name="Jiang J."/>
            <person name="Li J."/>
            <person name="Hong G."/>
            <person name="Xue Y."/>
            <person name="Han B."/>
        </authorList>
    </citation>
    <scope>NUCLEOTIDE SEQUENCE [LARGE SCALE GENOMIC DNA]</scope>
</reference>
<dbReference type="AlphaFoldDB" id="Q7X8D5"/>
<dbReference type="GO" id="GO:0016788">
    <property type="term" value="F:hydrolase activity, acting on ester bonds"/>
    <property type="evidence" value="ECO:0007669"/>
    <property type="project" value="InterPro"/>
</dbReference>
<dbReference type="InterPro" id="IPR001087">
    <property type="entry name" value="GDSL"/>
</dbReference>
<accession>Q7X8D5</accession>
<comment type="similarity">
    <text evidence="1">Belongs to the 'GDSL' lipolytic enzyme family.</text>
</comment>
<gene>
    <name evidence="3" type="primary">OSJNBa0079A21.20</name>
    <name evidence="4" type="synonym">OSJNBa0065H10.5</name>
</gene>
<protein>
    <submittedName>
        <fullName evidence="4">OSJNBa0065H10.5 protein</fullName>
    </submittedName>
    <submittedName>
        <fullName evidence="3">OSJNBa0079A21.20 protein</fullName>
    </submittedName>
</protein>
<accession>Q5CAG2</accession>
<evidence type="ECO:0000313" key="3">
    <source>
        <dbReference type="EMBL" id="CAD41476.3"/>
    </source>
</evidence>
<feature type="compositionally biased region" description="Basic residues" evidence="2">
    <location>
        <begin position="392"/>
        <end position="406"/>
    </location>
</feature>
<feature type="region of interest" description="Disordered" evidence="2">
    <location>
        <begin position="43"/>
        <end position="67"/>
    </location>
</feature>
<evidence type="ECO:0000256" key="1">
    <source>
        <dbReference type="ARBA" id="ARBA00008668"/>
    </source>
</evidence>
<proteinExistence type="inferred from homology"/>
<evidence type="ECO:0000256" key="2">
    <source>
        <dbReference type="SAM" id="MobiDB-lite"/>
    </source>
</evidence>
<evidence type="ECO:0000313" key="4">
    <source>
        <dbReference type="EMBL" id="CAI64486.1"/>
    </source>
</evidence>
<dbReference type="PANTHER" id="PTHR45642">
    <property type="entry name" value="GDSL ESTERASE/LIPASE EXL3"/>
    <property type="match status" value="1"/>
</dbReference>
<dbReference type="InterPro" id="IPR050592">
    <property type="entry name" value="GDSL_lipolytic_enzyme"/>
</dbReference>
<feature type="region of interest" description="Disordered" evidence="2">
    <location>
        <begin position="368"/>
        <end position="440"/>
    </location>
</feature>
<sequence length="440" mass="48402">MAPCAGMAGRGDIESDPVVRRGLRATRKVRNRTVPEKLVATSDGLRLTRATRGNGASASGTEEQPAVRRVARAKARTRRAAGVGVPRATAGWATGRFLFFDGIRLPGFRGPTGEESGEPQMFLLQPSYHHRTTMSHVVHMVHRLCCHERNSRLHGQAPRSGEHVLQPTESFTKFPQSVLPLWKELDYFKEYAARLRSFRGDDDAAEAATLSEALYIVSMGTNDFLVNYYAVACGQAAEYSTAAAFTRSAPGARKVELNGLQPMGCLPLERATGSGDACTDEYNAVAERFKAGLQHRGECRQQHRAHAGQPAAAHLRHLLRHVRPRRDEVVGVLGAPTTTASLRCPDPSCSVAGGGERGDRFLRRVRGRKAVLENGHRRPRQGGSSGGGGNIQRRRRQARRATRRGQRPPAVGPWGREWRRPRLDAVRISAGERREERGEI</sequence>
<dbReference type="Gene3D" id="3.40.50.1110">
    <property type="entry name" value="SGNH hydrolase"/>
    <property type="match status" value="1"/>
</dbReference>
<dbReference type="Pfam" id="PF00657">
    <property type="entry name" value="Lipase_GDSL"/>
    <property type="match status" value="1"/>
</dbReference>
<feature type="compositionally biased region" description="Basic and acidic residues" evidence="2">
    <location>
        <begin position="416"/>
        <end position="440"/>
    </location>
</feature>